<dbReference type="Pfam" id="PF00646">
    <property type="entry name" value="F-box"/>
    <property type="match status" value="1"/>
</dbReference>
<name>A0AAV5WQ62_9BILA</name>
<dbReference type="EMBL" id="BTSY01000006">
    <property type="protein sequence ID" value="GMT33770.1"/>
    <property type="molecule type" value="Genomic_DNA"/>
</dbReference>
<keyword evidence="3" id="KW-1185">Reference proteome</keyword>
<dbReference type="InterPro" id="IPR001810">
    <property type="entry name" value="F-box_dom"/>
</dbReference>
<proteinExistence type="predicted"/>
<comment type="caution">
    <text evidence="2">The sequence shown here is derived from an EMBL/GenBank/DDBJ whole genome shotgun (WGS) entry which is preliminary data.</text>
</comment>
<feature type="non-terminal residue" evidence="2">
    <location>
        <position position="257"/>
    </location>
</feature>
<evidence type="ECO:0000313" key="3">
    <source>
        <dbReference type="Proteomes" id="UP001432322"/>
    </source>
</evidence>
<dbReference type="InterPro" id="IPR036047">
    <property type="entry name" value="F-box-like_dom_sf"/>
</dbReference>
<dbReference type="PROSITE" id="PS50181">
    <property type="entry name" value="FBOX"/>
    <property type="match status" value="1"/>
</dbReference>
<sequence>QNLPFLSLESLPKESIYQILSHLKMKYRMRVRKCSTTMKEAIENSDLYADQVTISFEWNQRVHWTLFESVHKQYKLHAHHNDMHSLQNLLDNLSKSFRRVRMDKLKIYCNGMTLGHQHRIEQSTVDSLTAQFDFAGIHLKFDGIFQQTVMSFAIRSGRPIQYLALWNCDVDPPLVIGLPRTAILHVTQNGDGFSDAHALEIARREHTELQLDRCNFIEPSTLRHLIKIFNSSHLMEILELFVPSWYFDRFLASFGLR</sequence>
<reference evidence="2" key="1">
    <citation type="submission" date="2023-10" db="EMBL/GenBank/DDBJ databases">
        <title>Genome assembly of Pristionchus species.</title>
        <authorList>
            <person name="Yoshida K."/>
            <person name="Sommer R.J."/>
        </authorList>
    </citation>
    <scope>NUCLEOTIDE SEQUENCE</scope>
    <source>
        <strain evidence="2">RS5133</strain>
    </source>
</reference>
<feature type="non-terminal residue" evidence="2">
    <location>
        <position position="1"/>
    </location>
</feature>
<dbReference type="Proteomes" id="UP001432322">
    <property type="component" value="Unassembled WGS sequence"/>
</dbReference>
<evidence type="ECO:0000259" key="1">
    <source>
        <dbReference type="PROSITE" id="PS50181"/>
    </source>
</evidence>
<accession>A0AAV5WQ62</accession>
<dbReference type="AlphaFoldDB" id="A0AAV5WQ62"/>
<feature type="domain" description="F-box" evidence="1">
    <location>
        <begin position="5"/>
        <end position="51"/>
    </location>
</feature>
<evidence type="ECO:0000313" key="2">
    <source>
        <dbReference type="EMBL" id="GMT33770.1"/>
    </source>
</evidence>
<dbReference type="SMART" id="SM00256">
    <property type="entry name" value="FBOX"/>
    <property type="match status" value="1"/>
</dbReference>
<protein>
    <recommendedName>
        <fullName evidence="1">F-box domain-containing protein</fullName>
    </recommendedName>
</protein>
<organism evidence="2 3">
    <name type="scientific">Pristionchus fissidentatus</name>
    <dbReference type="NCBI Taxonomy" id="1538716"/>
    <lineage>
        <taxon>Eukaryota</taxon>
        <taxon>Metazoa</taxon>
        <taxon>Ecdysozoa</taxon>
        <taxon>Nematoda</taxon>
        <taxon>Chromadorea</taxon>
        <taxon>Rhabditida</taxon>
        <taxon>Rhabditina</taxon>
        <taxon>Diplogasteromorpha</taxon>
        <taxon>Diplogasteroidea</taxon>
        <taxon>Neodiplogasteridae</taxon>
        <taxon>Pristionchus</taxon>
    </lineage>
</organism>
<gene>
    <name evidence="2" type="ORF">PFISCL1PPCAC_25067</name>
</gene>
<dbReference type="SUPFAM" id="SSF81383">
    <property type="entry name" value="F-box domain"/>
    <property type="match status" value="1"/>
</dbReference>